<name>A0A0E9SGG8_ANGAN</name>
<protein>
    <submittedName>
        <fullName evidence="2">Uncharacterized protein</fullName>
    </submittedName>
</protein>
<dbReference type="AlphaFoldDB" id="A0A0E9SGG8"/>
<accession>A0A0E9SGG8</accession>
<evidence type="ECO:0000256" key="1">
    <source>
        <dbReference type="SAM" id="MobiDB-lite"/>
    </source>
</evidence>
<proteinExistence type="predicted"/>
<feature type="region of interest" description="Disordered" evidence="1">
    <location>
        <begin position="1"/>
        <end position="24"/>
    </location>
</feature>
<reference evidence="2" key="1">
    <citation type="submission" date="2014-11" db="EMBL/GenBank/DDBJ databases">
        <authorList>
            <person name="Amaro Gonzalez C."/>
        </authorList>
    </citation>
    <scope>NUCLEOTIDE SEQUENCE</scope>
</reference>
<reference evidence="2" key="2">
    <citation type="journal article" date="2015" name="Fish Shellfish Immunol.">
        <title>Early steps in the European eel (Anguilla anguilla)-Vibrio vulnificus interaction in the gills: Role of the RtxA13 toxin.</title>
        <authorList>
            <person name="Callol A."/>
            <person name="Pajuelo D."/>
            <person name="Ebbesson L."/>
            <person name="Teles M."/>
            <person name="MacKenzie S."/>
            <person name="Amaro C."/>
        </authorList>
    </citation>
    <scope>NUCLEOTIDE SEQUENCE</scope>
</reference>
<evidence type="ECO:0000313" key="2">
    <source>
        <dbReference type="EMBL" id="JAH40386.1"/>
    </source>
</evidence>
<dbReference type="EMBL" id="GBXM01068191">
    <property type="protein sequence ID" value="JAH40386.1"/>
    <property type="molecule type" value="Transcribed_RNA"/>
</dbReference>
<organism evidence="2">
    <name type="scientific">Anguilla anguilla</name>
    <name type="common">European freshwater eel</name>
    <name type="synonym">Muraena anguilla</name>
    <dbReference type="NCBI Taxonomy" id="7936"/>
    <lineage>
        <taxon>Eukaryota</taxon>
        <taxon>Metazoa</taxon>
        <taxon>Chordata</taxon>
        <taxon>Craniata</taxon>
        <taxon>Vertebrata</taxon>
        <taxon>Euteleostomi</taxon>
        <taxon>Actinopterygii</taxon>
        <taxon>Neopterygii</taxon>
        <taxon>Teleostei</taxon>
        <taxon>Anguilliformes</taxon>
        <taxon>Anguillidae</taxon>
        <taxon>Anguilla</taxon>
    </lineage>
</organism>
<sequence>MPSMRFRHSSIRPHKERQRKCFVL</sequence>